<protein>
    <submittedName>
        <fullName evidence="2">Uncharacterized protein</fullName>
    </submittedName>
</protein>
<evidence type="ECO:0000256" key="1">
    <source>
        <dbReference type="SAM" id="Phobius"/>
    </source>
</evidence>
<dbReference type="VEuPathDB" id="MicrosporidiaDB:NEDG_00693"/>
<dbReference type="Proteomes" id="UP000185944">
    <property type="component" value="Unassembled WGS sequence"/>
</dbReference>
<comment type="caution">
    <text evidence="2">The sequence shown here is derived from an EMBL/GenBank/DDBJ whole genome shotgun (WGS) entry which is preliminary data.</text>
</comment>
<keyword evidence="1" id="KW-0472">Membrane</keyword>
<dbReference type="AlphaFoldDB" id="A0A177EDT7"/>
<sequence>MPTSMITSNTIIYSSLALAFVGRITVWTIATMIQVAISLLVLLLLFCVVVSGAIFALYHQGYLANPLERVRACIETLVLDSFFRRKSPSAEGETAC</sequence>
<proteinExistence type="predicted"/>
<name>A0A177EDT7_9MICR</name>
<feature type="transmembrane region" description="Helical" evidence="1">
    <location>
        <begin position="12"/>
        <end position="30"/>
    </location>
</feature>
<evidence type="ECO:0000313" key="3">
    <source>
        <dbReference type="Proteomes" id="UP000185944"/>
    </source>
</evidence>
<dbReference type="EMBL" id="LTDL01000040">
    <property type="protein sequence ID" value="OAG29560.1"/>
    <property type="molecule type" value="Genomic_DNA"/>
</dbReference>
<keyword evidence="1" id="KW-1133">Transmembrane helix</keyword>
<organism evidence="2 3">
    <name type="scientific">Nematocida displodere</name>
    <dbReference type="NCBI Taxonomy" id="1805483"/>
    <lineage>
        <taxon>Eukaryota</taxon>
        <taxon>Fungi</taxon>
        <taxon>Fungi incertae sedis</taxon>
        <taxon>Microsporidia</taxon>
        <taxon>Nematocida</taxon>
    </lineage>
</organism>
<evidence type="ECO:0000313" key="2">
    <source>
        <dbReference type="EMBL" id="OAG29560.1"/>
    </source>
</evidence>
<dbReference type="GeneID" id="93647043"/>
<feature type="transmembrane region" description="Helical" evidence="1">
    <location>
        <begin position="36"/>
        <end position="58"/>
    </location>
</feature>
<keyword evidence="3" id="KW-1185">Reference proteome</keyword>
<reference evidence="2 3" key="1">
    <citation type="submission" date="2016-02" db="EMBL/GenBank/DDBJ databases">
        <title>Discovery of a natural microsporidian pathogen with a broad tissue tropism in Caenorhabditis elegans.</title>
        <authorList>
            <person name="Luallen R.J."/>
            <person name="Reinke A.W."/>
            <person name="Tong L."/>
            <person name="Botts M.R."/>
            <person name="Felix M.-A."/>
            <person name="Troemel E.R."/>
        </authorList>
    </citation>
    <scope>NUCLEOTIDE SEQUENCE [LARGE SCALE GENOMIC DNA]</scope>
    <source>
        <strain evidence="2 3">JUm2807</strain>
    </source>
</reference>
<keyword evidence="1" id="KW-0812">Transmembrane</keyword>
<accession>A0A177EDT7</accession>
<dbReference type="RefSeq" id="XP_067544208.1">
    <property type="nucleotide sequence ID" value="XM_067688111.1"/>
</dbReference>
<gene>
    <name evidence="2" type="ORF">NEDG_00693</name>
</gene>